<name>A0A3P7IV46_STRVU</name>
<sequence>MISDYPTLKETFRYATAKSYLQRLEVVKIKDNFSGGAYGIVDTSGEVWRDQRRFALHVLKDLGLGSDGMEQRLLFGYRFDEEHVGEFRELKNMISRQMRDFAHPAAGLVFMYPWLGYLPYFNNMLKTLISYRDAFYSFFDKQIEEHKKNINFDSDESNDYVEAYLKEQKKREAVGDDSFKLISYRDAFYSFFDKQIEEHKKNINFDSDESNDYVEAYLKEQKKREAVGDDSFSHLQLQNVCLDLWFAGMETTSNTLSWGAVYLLNNRDVQIANVMRQIQVKMQKELDREIGSKRAITMADKNNLPYTNAVIN</sequence>
<dbReference type="OrthoDB" id="1055148at2759"/>
<dbReference type="InterPro" id="IPR050182">
    <property type="entry name" value="Cytochrome_P450_fam2"/>
</dbReference>
<dbReference type="PANTHER" id="PTHR24300">
    <property type="entry name" value="CYTOCHROME P450 508A4-RELATED"/>
    <property type="match status" value="1"/>
</dbReference>
<dbReference type="Proteomes" id="UP000270094">
    <property type="component" value="Unassembled WGS sequence"/>
</dbReference>
<reference evidence="5 6" key="1">
    <citation type="submission" date="2018-11" db="EMBL/GenBank/DDBJ databases">
        <authorList>
            <consortium name="Pathogen Informatics"/>
        </authorList>
    </citation>
    <scope>NUCLEOTIDE SEQUENCE [LARGE SCALE GENOMIC DNA]</scope>
</reference>
<proteinExistence type="inferred from homology"/>
<evidence type="ECO:0000313" key="5">
    <source>
        <dbReference type="EMBL" id="VDM76821.1"/>
    </source>
</evidence>
<dbReference type="Pfam" id="PF00067">
    <property type="entry name" value="p450"/>
    <property type="match status" value="2"/>
</dbReference>
<keyword evidence="6" id="KW-1185">Reference proteome</keyword>
<dbReference type="GO" id="GO:0020037">
    <property type="term" value="F:heme binding"/>
    <property type="evidence" value="ECO:0007669"/>
    <property type="project" value="InterPro"/>
</dbReference>
<gene>
    <name evidence="5" type="ORF">SVUK_LOCUS11819</name>
</gene>
<dbReference type="GO" id="GO:0006082">
    <property type="term" value="P:organic acid metabolic process"/>
    <property type="evidence" value="ECO:0007669"/>
    <property type="project" value="TreeGrafter"/>
</dbReference>
<keyword evidence="4" id="KW-0560">Oxidoreductase</keyword>
<evidence type="ECO:0000313" key="6">
    <source>
        <dbReference type="Proteomes" id="UP000270094"/>
    </source>
</evidence>
<dbReference type="SUPFAM" id="SSF48264">
    <property type="entry name" value="Cytochrome P450"/>
    <property type="match status" value="2"/>
</dbReference>
<protein>
    <recommendedName>
        <fullName evidence="7">Cytochrome P450</fullName>
    </recommendedName>
</protein>
<keyword evidence="2" id="KW-0479">Metal-binding</keyword>
<dbReference type="GO" id="GO:0005506">
    <property type="term" value="F:iron ion binding"/>
    <property type="evidence" value="ECO:0007669"/>
    <property type="project" value="InterPro"/>
</dbReference>
<dbReference type="GO" id="GO:0016712">
    <property type="term" value="F:oxidoreductase activity, acting on paired donors, with incorporation or reduction of molecular oxygen, reduced flavin or flavoprotein as one donor, and incorporation of one atom of oxygen"/>
    <property type="evidence" value="ECO:0007669"/>
    <property type="project" value="TreeGrafter"/>
</dbReference>
<organism evidence="5 6">
    <name type="scientific">Strongylus vulgaris</name>
    <name type="common">Blood worm</name>
    <dbReference type="NCBI Taxonomy" id="40348"/>
    <lineage>
        <taxon>Eukaryota</taxon>
        <taxon>Metazoa</taxon>
        <taxon>Ecdysozoa</taxon>
        <taxon>Nematoda</taxon>
        <taxon>Chromadorea</taxon>
        <taxon>Rhabditida</taxon>
        <taxon>Rhabditina</taxon>
        <taxon>Rhabditomorpha</taxon>
        <taxon>Strongyloidea</taxon>
        <taxon>Strongylidae</taxon>
        <taxon>Strongylus</taxon>
    </lineage>
</organism>
<dbReference type="AlphaFoldDB" id="A0A3P7IV46"/>
<evidence type="ECO:0000256" key="4">
    <source>
        <dbReference type="ARBA" id="ARBA00023033"/>
    </source>
</evidence>
<evidence type="ECO:0000256" key="1">
    <source>
        <dbReference type="ARBA" id="ARBA00010617"/>
    </source>
</evidence>
<evidence type="ECO:0000256" key="3">
    <source>
        <dbReference type="ARBA" id="ARBA00023004"/>
    </source>
</evidence>
<keyword evidence="4" id="KW-0503">Monooxygenase</keyword>
<comment type="similarity">
    <text evidence="1">Belongs to the cytochrome P450 family.</text>
</comment>
<feature type="non-terminal residue" evidence="5">
    <location>
        <position position="312"/>
    </location>
</feature>
<accession>A0A3P7IV46</accession>
<evidence type="ECO:0008006" key="7">
    <source>
        <dbReference type="Google" id="ProtNLM"/>
    </source>
</evidence>
<dbReference type="InterPro" id="IPR036396">
    <property type="entry name" value="Cyt_P450_sf"/>
</dbReference>
<dbReference type="GO" id="GO:0005737">
    <property type="term" value="C:cytoplasm"/>
    <property type="evidence" value="ECO:0007669"/>
    <property type="project" value="TreeGrafter"/>
</dbReference>
<dbReference type="PANTHER" id="PTHR24300:SF375">
    <property type="entry name" value="CYTOCHROME P450 FAMILY"/>
    <property type="match status" value="1"/>
</dbReference>
<keyword evidence="3" id="KW-0408">Iron</keyword>
<evidence type="ECO:0000256" key="2">
    <source>
        <dbReference type="ARBA" id="ARBA00022723"/>
    </source>
</evidence>
<dbReference type="Gene3D" id="1.10.630.10">
    <property type="entry name" value="Cytochrome P450"/>
    <property type="match status" value="2"/>
</dbReference>
<dbReference type="EMBL" id="UYYB01097806">
    <property type="protein sequence ID" value="VDM76821.1"/>
    <property type="molecule type" value="Genomic_DNA"/>
</dbReference>
<dbReference type="InterPro" id="IPR001128">
    <property type="entry name" value="Cyt_P450"/>
</dbReference>
<dbReference type="GO" id="GO:0006805">
    <property type="term" value="P:xenobiotic metabolic process"/>
    <property type="evidence" value="ECO:0007669"/>
    <property type="project" value="TreeGrafter"/>
</dbReference>